<organism evidence="3">
    <name type="scientific">uncultured organism</name>
    <dbReference type="NCBI Taxonomy" id="155900"/>
    <lineage>
        <taxon>unclassified sequences</taxon>
        <taxon>environmental samples</taxon>
    </lineage>
</organism>
<dbReference type="InterPro" id="IPR051353">
    <property type="entry name" value="Tobamovirus_resist_UPF0261"/>
</dbReference>
<evidence type="ECO:0000259" key="2">
    <source>
        <dbReference type="Pfam" id="PF23189"/>
    </source>
</evidence>
<dbReference type="PIRSF" id="PIRSF033271">
    <property type="entry name" value="UCP033271"/>
    <property type="match status" value="1"/>
</dbReference>
<evidence type="ECO:0000259" key="1">
    <source>
        <dbReference type="Pfam" id="PF06792"/>
    </source>
</evidence>
<protein>
    <submittedName>
        <fullName evidence="3">Uncharacterized protein</fullName>
    </submittedName>
</protein>
<evidence type="ECO:0000313" key="3">
    <source>
        <dbReference type="EMBL" id="QEA07186.1"/>
    </source>
</evidence>
<dbReference type="PANTHER" id="PTHR31862">
    <property type="entry name" value="UPF0261 DOMAIN PROTEIN (AFU_ORTHOLOGUE AFUA_1G10120)"/>
    <property type="match status" value="1"/>
</dbReference>
<reference evidence="3" key="1">
    <citation type="submission" date="2019-06" db="EMBL/GenBank/DDBJ databases">
        <authorList>
            <person name="Murdoch R.W."/>
            <person name="Fathepure B."/>
        </authorList>
    </citation>
    <scope>NUCLEOTIDE SEQUENCE</scope>
</reference>
<dbReference type="Pfam" id="PF06792">
    <property type="entry name" value="UPF0261"/>
    <property type="match status" value="1"/>
</dbReference>
<dbReference type="PANTHER" id="PTHR31862:SF1">
    <property type="entry name" value="UPF0261 DOMAIN PROTEIN (AFU_ORTHOLOGUE AFUA_1G10120)"/>
    <property type="match status" value="1"/>
</dbReference>
<dbReference type="InterPro" id="IPR044122">
    <property type="entry name" value="UPF0261_N"/>
</dbReference>
<dbReference type="EMBL" id="MN079212">
    <property type="protein sequence ID" value="QEA07186.1"/>
    <property type="molecule type" value="Genomic_DNA"/>
</dbReference>
<dbReference type="AlphaFoldDB" id="A0A5B8RF34"/>
<sequence length="399" mass="42310">MTTAYLIGTCDTKAEELSYVAGCLHAWGMDTRVVDIGTRSDAGWVDIPAAEVAAYHPEGAAAVLVDDRGRAVSAMATALERFLPEQGDVAGVIALGGSGGTSAAAPAMRALPIGVPKIIVSTVASGNVRRYVGPADIMMMNAVTDLAGLNSVSRRALANAANALAGAVLGDVPSAGDQRPAVGLSMFGVTTECVGRLVDALSADYEPLVFHATGVGGESLEKLVDTGAIGAVLDVTLTEVCDLLMGGELSAGEDRLGAAIRTRIPFVGSVGALDMVNFGPRETVPERYHDRLFYEHNAQVTLMRTTAEENRRMGYWIADRLNRMEGPVRFVLPEGGVSAIDRPGQPFHDPEADQALFDAVRERFRPAPQRRLVSTPYNVNDPEFTRELLVCFEQVMHGG</sequence>
<dbReference type="CDD" id="cd15488">
    <property type="entry name" value="Tm-1-like"/>
    <property type="match status" value="1"/>
</dbReference>
<dbReference type="Pfam" id="PF23189">
    <property type="entry name" value="UPF0261_C"/>
    <property type="match status" value="1"/>
</dbReference>
<dbReference type="Gene3D" id="3.40.50.12030">
    <property type="entry name" value="Uncharacterised protein family UPF0261, NC domain"/>
    <property type="match status" value="1"/>
</dbReference>
<proteinExistence type="predicted"/>
<dbReference type="Gene3D" id="3.40.50.12020">
    <property type="entry name" value="Uncharacterised protein family UPF0261, NN domain"/>
    <property type="match status" value="1"/>
</dbReference>
<dbReference type="NCBIfam" id="NF002673">
    <property type="entry name" value="PRK02399.1-1"/>
    <property type="match status" value="1"/>
</dbReference>
<dbReference type="NCBIfam" id="NF002674">
    <property type="entry name" value="PRK02399.1-2"/>
    <property type="match status" value="1"/>
</dbReference>
<name>A0A5B8RF34_9ZZZZ</name>
<dbReference type="InterPro" id="IPR008322">
    <property type="entry name" value="UPF0261"/>
</dbReference>
<gene>
    <name evidence="3" type="ORF">KBTEX_03533</name>
</gene>
<feature type="domain" description="UPF0261" evidence="2">
    <location>
        <begin position="179"/>
        <end position="395"/>
    </location>
</feature>
<feature type="domain" description="UPF0261" evidence="1">
    <location>
        <begin position="3"/>
        <end position="169"/>
    </location>
</feature>
<dbReference type="InterPro" id="IPR056778">
    <property type="entry name" value="UPF0261_C"/>
</dbReference>
<accession>A0A5B8RF34</accession>